<dbReference type="Pfam" id="PF13565">
    <property type="entry name" value="HTH_32"/>
    <property type="match status" value="1"/>
</dbReference>
<protein>
    <submittedName>
        <fullName evidence="1">Transposase</fullName>
    </submittedName>
</protein>
<dbReference type="InterPro" id="IPR036388">
    <property type="entry name" value="WH-like_DNA-bd_sf"/>
</dbReference>
<dbReference type="SUPFAM" id="SSF46689">
    <property type="entry name" value="Homeodomain-like"/>
    <property type="match status" value="1"/>
</dbReference>
<keyword evidence="2" id="KW-1185">Reference proteome</keyword>
<dbReference type="EMBL" id="FOGI01000008">
    <property type="protein sequence ID" value="SES21075.1"/>
    <property type="molecule type" value="Genomic_DNA"/>
</dbReference>
<gene>
    <name evidence="1" type="ORF">SAMN04487818_108370</name>
</gene>
<dbReference type="RefSeq" id="WP_177215672.1">
    <property type="nucleotide sequence ID" value="NZ_FOGI01000008.1"/>
</dbReference>
<sequence>MGVRKFARPARDGEEERLLRKLSASRTVPRWLGQRAQIITLSWAGASTDDIAEQVGLSPRTVRAWLRRFDTDGIDGLSDLPKSGRPPQLTQADRSRLVRLAADGGAQAWTLSRLTTAARSLGIEVSRSQLRRILIDAGVAWTEVPRNRCRTGSE</sequence>
<reference evidence="2" key="1">
    <citation type="submission" date="2016-10" db="EMBL/GenBank/DDBJ databases">
        <authorList>
            <person name="Varghese N."/>
            <person name="Submissions S."/>
        </authorList>
    </citation>
    <scope>NUCLEOTIDE SEQUENCE [LARGE SCALE GENOMIC DNA]</scope>
    <source>
        <strain evidence="2">DSM 44260</strain>
    </source>
</reference>
<dbReference type="InterPro" id="IPR009057">
    <property type="entry name" value="Homeodomain-like_sf"/>
</dbReference>
<dbReference type="AlphaFoldDB" id="A0A1H9VHA7"/>
<evidence type="ECO:0000313" key="2">
    <source>
        <dbReference type="Proteomes" id="UP000199051"/>
    </source>
</evidence>
<accession>A0A1H9VHA7</accession>
<dbReference type="STRING" id="155974.SAMN04487818_108370"/>
<dbReference type="Gene3D" id="1.10.10.10">
    <property type="entry name" value="Winged helix-like DNA-binding domain superfamily/Winged helix DNA-binding domain"/>
    <property type="match status" value="1"/>
</dbReference>
<organism evidence="1 2">
    <name type="scientific">Actinokineospora terrae</name>
    <dbReference type="NCBI Taxonomy" id="155974"/>
    <lineage>
        <taxon>Bacteria</taxon>
        <taxon>Bacillati</taxon>
        <taxon>Actinomycetota</taxon>
        <taxon>Actinomycetes</taxon>
        <taxon>Pseudonocardiales</taxon>
        <taxon>Pseudonocardiaceae</taxon>
        <taxon>Actinokineospora</taxon>
    </lineage>
</organism>
<proteinExistence type="predicted"/>
<evidence type="ECO:0000313" key="1">
    <source>
        <dbReference type="EMBL" id="SES21075.1"/>
    </source>
</evidence>
<name>A0A1H9VHA7_9PSEU</name>
<dbReference type="Proteomes" id="UP000199051">
    <property type="component" value="Unassembled WGS sequence"/>
</dbReference>